<organism evidence="11">
    <name type="scientific">Magallana gigas</name>
    <name type="common">Pacific oyster</name>
    <name type="synonym">Crassostrea gigas</name>
    <dbReference type="NCBI Taxonomy" id="29159"/>
    <lineage>
        <taxon>Eukaryota</taxon>
        <taxon>Metazoa</taxon>
        <taxon>Spiralia</taxon>
        <taxon>Lophotrochozoa</taxon>
        <taxon>Mollusca</taxon>
        <taxon>Bivalvia</taxon>
        <taxon>Autobranchia</taxon>
        <taxon>Pteriomorphia</taxon>
        <taxon>Ostreida</taxon>
        <taxon>Ostreoidea</taxon>
        <taxon>Ostreidae</taxon>
        <taxon>Magallana</taxon>
    </lineage>
</organism>
<dbReference type="SUPFAM" id="SSF52374">
    <property type="entry name" value="Nucleotidylyl transferase"/>
    <property type="match status" value="1"/>
</dbReference>
<keyword evidence="7 9" id="KW-0030">Aminoacyl-tRNA synthetase</keyword>
<dbReference type="EMBL" id="JH817684">
    <property type="protein sequence ID" value="EKC28414.1"/>
    <property type="molecule type" value="Genomic_DNA"/>
</dbReference>
<comment type="similarity">
    <text evidence="1 9">Belongs to the class-I aminoacyl-tRNA synthetase family.</text>
</comment>
<evidence type="ECO:0000256" key="5">
    <source>
        <dbReference type="ARBA" id="ARBA00022840"/>
    </source>
</evidence>
<evidence type="ECO:0000256" key="7">
    <source>
        <dbReference type="ARBA" id="ARBA00023146"/>
    </source>
</evidence>
<dbReference type="PANTHER" id="PTHR11956">
    <property type="entry name" value="ARGINYL-TRNA SYNTHETASE"/>
    <property type="match status" value="1"/>
</dbReference>
<dbReference type="InterPro" id="IPR035684">
    <property type="entry name" value="ArgRS_core"/>
</dbReference>
<keyword evidence="4 9" id="KW-0547">Nucleotide-binding</keyword>
<dbReference type="EC" id="6.1.1.19" evidence="2"/>
<feature type="domain" description="DALR anticodon binding" evidence="10">
    <location>
        <begin position="295"/>
        <end position="419"/>
    </location>
</feature>
<evidence type="ECO:0000256" key="8">
    <source>
        <dbReference type="ARBA" id="ARBA00049339"/>
    </source>
</evidence>
<name>K1QAY8_MAGGI</name>
<protein>
    <recommendedName>
        <fullName evidence="2">arginine--tRNA ligase</fullName>
        <ecNumber evidence="2">6.1.1.19</ecNumber>
    </recommendedName>
</protein>
<keyword evidence="3 9" id="KW-0436">Ligase</keyword>
<evidence type="ECO:0000313" key="11">
    <source>
        <dbReference type="EMBL" id="EKC28414.1"/>
    </source>
</evidence>
<dbReference type="GO" id="GO:0005524">
    <property type="term" value="F:ATP binding"/>
    <property type="evidence" value="ECO:0007669"/>
    <property type="project" value="UniProtKB-KW"/>
</dbReference>
<dbReference type="HOGENOM" id="CLU_006406_5_1_1"/>
<dbReference type="GO" id="GO:0004814">
    <property type="term" value="F:arginine-tRNA ligase activity"/>
    <property type="evidence" value="ECO:0007669"/>
    <property type="project" value="UniProtKB-EC"/>
</dbReference>
<dbReference type="PANTHER" id="PTHR11956:SF5">
    <property type="entry name" value="ARGININE--TRNA LIGASE, CYTOPLASMIC"/>
    <property type="match status" value="1"/>
</dbReference>
<reference evidence="11" key="1">
    <citation type="journal article" date="2012" name="Nature">
        <title>The oyster genome reveals stress adaptation and complexity of shell formation.</title>
        <authorList>
            <person name="Zhang G."/>
            <person name="Fang X."/>
            <person name="Guo X."/>
            <person name="Li L."/>
            <person name="Luo R."/>
            <person name="Xu F."/>
            <person name="Yang P."/>
            <person name="Zhang L."/>
            <person name="Wang X."/>
            <person name="Qi H."/>
            <person name="Xiong Z."/>
            <person name="Que H."/>
            <person name="Xie Y."/>
            <person name="Holland P.W."/>
            <person name="Paps J."/>
            <person name="Zhu Y."/>
            <person name="Wu F."/>
            <person name="Chen Y."/>
            <person name="Wang J."/>
            <person name="Peng C."/>
            <person name="Meng J."/>
            <person name="Yang L."/>
            <person name="Liu J."/>
            <person name="Wen B."/>
            <person name="Zhang N."/>
            <person name="Huang Z."/>
            <person name="Zhu Q."/>
            <person name="Feng Y."/>
            <person name="Mount A."/>
            <person name="Hedgecock D."/>
            <person name="Xu Z."/>
            <person name="Liu Y."/>
            <person name="Domazet-Loso T."/>
            <person name="Du Y."/>
            <person name="Sun X."/>
            <person name="Zhang S."/>
            <person name="Liu B."/>
            <person name="Cheng P."/>
            <person name="Jiang X."/>
            <person name="Li J."/>
            <person name="Fan D."/>
            <person name="Wang W."/>
            <person name="Fu W."/>
            <person name="Wang T."/>
            <person name="Wang B."/>
            <person name="Zhang J."/>
            <person name="Peng Z."/>
            <person name="Li Y."/>
            <person name="Li N."/>
            <person name="Wang J."/>
            <person name="Chen M."/>
            <person name="He Y."/>
            <person name="Tan F."/>
            <person name="Song X."/>
            <person name="Zheng Q."/>
            <person name="Huang R."/>
            <person name="Yang H."/>
            <person name="Du X."/>
            <person name="Chen L."/>
            <person name="Yang M."/>
            <person name="Gaffney P.M."/>
            <person name="Wang S."/>
            <person name="Luo L."/>
            <person name="She Z."/>
            <person name="Ming Y."/>
            <person name="Huang W."/>
            <person name="Zhang S."/>
            <person name="Huang B."/>
            <person name="Zhang Y."/>
            <person name="Qu T."/>
            <person name="Ni P."/>
            <person name="Miao G."/>
            <person name="Wang J."/>
            <person name="Wang Q."/>
            <person name="Steinberg C.E."/>
            <person name="Wang H."/>
            <person name="Li N."/>
            <person name="Qian L."/>
            <person name="Zhang G."/>
            <person name="Li Y."/>
            <person name="Yang H."/>
            <person name="Liu X."/>
            <person name="Wang J."/>
            <person name="Yin Y."/>
            <person name="Wang J."/>
        </authorList>
    </citation>
    <scope>NUCLEOTIDE SEQUENCE [LARGE SCALE GENOMIC DNA]</scope>
    <source>
        <strain evidence="11">05x7-T-G4-1.051#20</strain>
    </source>
</reference>
<evidence type="ECO:0000256" key="1">
    <source>
        <dbReference type="ARBA" id="ARBA00005594"/>
    </source>
</evidence>
<evidence type="ECO:0000256" key="2">
    <source>
        <dbReference type="ARBA" id="ARBA00012837"/>
    </source>
</evidence>
<dbReference type="SMART" id="SM00836">
    <property type="entry name" value="DALR_1"/>
    <property type="match status" value="1"/>
</dbReference>
<dbReference type="Pfam" id="PF00750">
    <property type="entry name" value="tRNA-synt_1d"/>
    <property type="match status" value="1"/>
</dbReference>
<gene>
    <name evidence="11" type="ORF">CGI_10001757</name>
</gene>
<evidence type="ECO:0000256" key="3">
    <source>
        <dbReference type="ARBA" id="ARBA00022598"/>
    </source>
</evidence>
<keyword evidence="6 9" id="KW-0648">Protein biosynthesis</keyword>
<dbReference type="GO" id="GO:0006420">
    <property type="term" value="P:arginyl-tRNA aminoacylation"/>
    <property type="evidence" value="ECO:0007669"/>
    <property type="project" value="InterPro"/>
</dbReference>
<evidence type="ECO:0000256" key="6">
    <source>
        <dbReference type="ARBA" id="ARBA00022917"/>
    </source>
</evidence>
<dbReference type="Gene3D" id="3.40.50.620">
    <property type="entry name" value="HUPs"/>
    <property type="match status" value="1"/>
</dbReference>
<dbReference type="AlphaFoldDB" id="K1QAY8"/>
<proteinExistence type="inferred from homology"/>
<dbReference type="InterPro" id="IPR009080">
    <property type="entry name" value="tRNAsynth_Ia_anticodon-bd"/>
</dbReference>
<dbReference type="InParanoid" id="K1QAY8"/>
<comment type="catalytic activity">
    <reaction evidence="8">
        <text>tRNA(Arg) + L-arginine + ATP = L-arginyl-tRNA(Arg) + AMP + diphosphate</text>
        <dbReference type="Rhea" id="RHEA:20301"/>
        <dbReference type="Rhea" id="RHEA-COMP:9658"/>
        <dbReference type="Rhea" id="RHEA-COMP:9673"/>
        <dbReference type="ChEBI" id="CHEBI:30616"/>
        <dbReference type="ChEBI" id="CHEBI:32682"/>
        <dbReference type="ChEBI" id="CHEBI:33019"/>
        <dbReference type="ChEBI" id="CHEBI:78442"/>
        <dbReference type="ChEBI" id="CHEBI:78513"/>
        <dbReference type="ChEBI" id="CHEBI:456215"/>
        <dbReference type="EC" id="6.1.1.19"/>
    </reaction>
</comment>
<dbReference type="SUPFAM" id="SSF47323">
    <property type="entry name" value="Anticodon-binding domain of a subclass of class I aminoacyl-tRNA synthetases"/>
    <property type="match status" value="1"/>
</dbReference>
<dbReference type="InterPro" id="IPR008909">
    <property type="entry name" value="DALR_anticod-bd"/>
</dbReference>
<accession>K1QAY8</accession>
<dbReference type="InterPro" id="IPR001278">
    <property type="entry name" value="Arg-tRNA-ligase"/>
</dbReference>
<dbReference type="Gene3D" id="1.10.730.10">
    <property type="entry name" value="Isoleucyl-tRNA Synthetase, Domain 1"/>
    <property type="match status" value="1"/>
</dbReference>
<evidence type="ECO:0000256" key="9">
    <source>
        <dbReference type="RuleBase" id="RU363038"/>
    </source>
</evidence>
<sequence length="419" mass="47719">MAYLDRFIGPETNLSGLDAAGWLDIYRKANELQEHDLEFEKEARNCVLELQQGDLKRYKVWEIICSVSRDGFQKIYDSLGVKVSERGESFYRHMLGRIVAYLEHKKLITLSDGALCVYTNSIIGRGGASLPMIVRKSDGGYNYSTTDLAALSYRVKEEMAEWIIYVVDEGQSKHLAMLFEVGRMAGFYSPRNVRLDHVAFGVITGKDGKRLKSRSGDLLPLQEFLDTAQKEALNNLNDQLEKGSVRIKQENFDQASKIIAINAVKFADLSTQRNKAYKCDFSRMMNLESGGVLYIMYAFARINSILSKQGIVEQSFFRDTAWPVNMRSSMPEYLHESEKRLLLMLINFPDVLIQSVESLSPHVLANYLNDVSVCYNEFFRDCRVIGDDVETFRVLLTELAGRVLDNCMHLLGLVPLQEM</sequence>
<evidence type="ECO:0000256" key="4">
    <source>
        <dbReference type="ARBA" id="ARBA00022741"/>
    </source>
</evidence>
<dbReference type="Pfam" id="PF05746">
    <property type="entry name" value="DALR_1"/>
    <property type="match status" value="1"/>
</dbReference>
<dbReference type="InterPro" id="IPR014729">
    <property type="entry name" value="Rossmann-like_a/b/a_fold"/>
</dbReference>
<keyword evidence="5 9" id="KW-0067">ATP-binding</keyword>
<evidence type="ECO:0000259" key="10">
    <source>
        <dbReference type="SMART" id="SM00836"/>
    </source>
</evidence>